<reference evidence="2 3" key="1">
    <citation type="submission" date="2019-02" db="EMBL/GenBank/DDBJ databases">
        <title>Halieaceae_genomes.</title>
        <authorList>
            <person name="Li S.-H."/>
        </authorList>
    </citation>
    <scope>NUCLEOTIDE SEQUENCE [LARGE SCALE GENOMIC DNA]</scope>
    <source>
        <strain evidence="2 3">JH123</strain>
    </source>
</reference>
<name>A0ABY6QA36_9GAMM</name>
<gene>
    <name evidence="2" type="ORF">E0F26_10240</name>
</gene>
<evidence type="ECO:0000256" key="1">
    <source>
        <dbReference type="SAM" id="MobiDB-lite"/>
    </source>
</evidence>
<protein>
    <submittedName>
        <fullName evidence="2">Uncharacterized protein</fullName>
    </submittedName>
</protein>
<evidence type="ECO:0000313" key="3">
    <source>
        <dbReference type="Proteomes" id="UP001317963"/>
    </source>
</evidence>
<dbReference type="RefSeq" id="WP_279241563.1">
    <property type="nucleotide sequence ID" value="NZ_CP036501.1"/>
</dbReference>
<proteinExistence type="predicted"/>
<dbReference type="EMBL" id="CP036501">
    <property type="protein sequence ID" value="UZP75091.1"/>
    <property type="molecule type" value="Genomic_DNA"/>
</dbReference>
<feature type="region of interest" description="Disordered" evidence="1">
    <location>
        <begin position="1"/>
        <end position="23"/>
    </location>
</feature>
<accession>A0ABY6QA36</accession>
<keyword evidence="3" id="KW-1185">Reference proteome</keyword>
<evidence type="ECO:0000313" key="2">
    <source>
        <dbReference type="EMBL" id="UZP75091.1"/>
    </source>
</evidence>
<organism evidence="2 3">
    <name type="scientific">Candidatus Paraluminiphilus aquimaris</name>
    <dbReference type="NCBI Taxonomy" id="2518994"/>
    <lineage>
        <taxon>Bacteria</taxon>
        <taxon>Pseudomonadati</taxon>
        <taxon>Pseudomonadota</taxon>
        <taxon>Gammaproteobacteria</taxon>
        <taxon>Cellvibrionales</taxon>
        <taxon>Halieaceae</taxon>
        <taxon>Candidatus Paraluminiphilus</taxon>
    </lineage>
</organism>
<dbReference type="Proteomes" id="UP001317963">
    <property type="component" value="Chromosome"/>
</dbReference>
<sequence>MKESSQEMNAVEDMQPKNVGGVVERRMRMPPIPDDFSSLITHEQRIALNQKQQFGWFVKFVRRPLFQPMEVVLSNPDGSEFLLLETDGITRPFFNVRTDDLR</sequence>